<dbReference type="InterPro" id="IPR005184">
    <property type="entry name" value="DUF306_Meta_HslJ"/>
</dbReference>
<protein>
    <submittedName>
        <fullName evidence="4">META domain</fullName>
    </submittedName>
</protein>
<dbReference type="RefSeq" id="WP_115308976.1">
    <property type="nucleotide sequence ID" value="NZ_CP091516.1"/>
</dbReference>
<evidence type="ECO:0000256" key="2">
    <source>
        <dbReference type="SAM" id="SignalP"/>
    </source>
</evidence>
<feature type="compositionally biased region" description="Basic and acidic residues" evidence="1">
    <location>
        <begin position="136"/>
        <end position="154"/>
    </location>
</feature>
<accession>A0A377R5Y9</accession>
<dbReference type="EMBL" id="UGJJ01000002">
    <property type="protein sequence ID" value="STR02975.1"/>
    <property type="molecule type" value="Genomic_DNA"/>
</dbReference>
<dbReference type="OrthoDB" id="8613811at2"/>
<gene>
    <name evidence="4" type="ORF">NCTC13336_01863</name>
</gene>
<dbReference type="Pfam" id="PF03724">
    <property type="entry name" value="META"/>
    <property type="match status" value="1"/>
</dbReference>
<sequence>MNKMVYILVCVLLAGCAAVSADSEALAGKWKVSKISGEPFKGVAELSFEVQEKMLSSYAGCNRMNTRYSSDGKGRLNFGYTASTRMACASDAAEAEQRISHAFTQTEAFRIGGGRLLLEDGEGNVLLQATRMSGHAVEKEDRPSENAADKPEKSRKSHFAPLH</sequence>
<evidence type="ECO:0000259" key="3">
    <source>
        <dbReference type="Pfam" id="PF03724"/>
    </source>
</evidence>
<evidence type="ECO:0000313" key="4">
    <source>
        <dbReference type="EMBL" id="STR02975.1"/>
    </source>
</evidence>
<keyword evidence="5" id="KW-1185">Reference proteome</keyword>
<proteinExistence type="predicted"/>
<feature type="chain" id="PRO_5016953377" evidence="2">
    <location>
        <begin position="22"/>
        <end position="163"/>
    </location>
</feature>
<feature type="region of interest" description="Disordered" evidence="1">
    <location>
        <begin position="132"/>
        <end position="163"/>
    </location>
</feature>
<dbReference type="PANTHER" id="PTHR35535">
    <property type="entry name" value="HEAT SHOCK PROTEIN HSLJ"/>
    <property type="match status" value="1"/>
</dbReference>
<keyword evidence="2" id="KW-0732">Signal</keyword>
<organism evidence="4 5">
    <name type="scientific">Kingella potus</name>
    <dbReference type="NCBI Taxonomy" id="265175"/>
    <lineage>
        <taxon>Bacteria</taxon>
        <taxon>Pseudomonadati</taxon>
        <taxon>Pseudomonadota</taxon>
        <taxon>Betaproteobacteria</taxon>
        <taxon>Neisseriales</taxon>
        <taxon>Neisseriaceae</taxon>
        <taxon>Kingella</taxon>
    </lineage>
</organism>
<name>A0A377R5Y9_9NEIS</name>
<feature type="domain" description="DUF306" evidence="3">
    <location>
        <begin position="25"/>
        <end position="128"/>
    </location>
</feature>
<dbReference type="Gene3D" id="2.40.128.270">
    <property type="match status" value="1"/>
</dbReference>
<feature type="signal peptide" evidence="2">
    <location>
        <begin position="1"/>
        <end position="21"/>
    </location>
</feature>
<dbReference type="PROSITE" id="PS51257">
    <property type="entry name" value="PROKAR_LIPOPROTEIN"/>
    <property type="match status" value="1"/>
</dbReference>
<reference evidence="4 5" key="1">
    <citation type="submission" date="2018-06" db="EMBL/GenBank/DDBJ databases">
        <authorList>
            <consortium name="Pathogen Informatics"/>
            <person name="Doyle S."/>
        </authorList>
    </citation>
    <scope>NUCLEOTIDE SEQUENCE [LARGE SCALE GENOMIC DNA]</scope>
    <source>
        <strain evidence="4 5">NCTC13336</strain>
    </source>
</reference>
<evidence type="ECO:0000313" key="5">
    <source>
        <dbReference type="Proteomes" id="UP000254293"/>
    </source>
</evidence>
<dbReference type="AlphaFoldDB" id="A0A377R5Y9"/>
<dbReference type="PANTHER" id="PTHR35535:SF1">
    <property type="entry name" value="HEAT SHOCK PROTEIN HSLJ"/>
    <property type="match status" value="1"/>
</dbReference>
<dbReference type="InterPro" id="IPR038670">
    <property type="entry name" value="HslJ-like_sf"/>
</dbReference>
<dbReference type="InterPro" id="IPR053147">
    <property type="entry name" value="Hsp_HslJ-like"/>
</dbReference>
<evidence type="ECO:0000256" key="1">
    <source>
        <dbReference type="SAM" id="MobiDB-lite"/>
    </source>
</evidence>
<dbReference type="Proteomes" id="UP000254293">
    <property type="component" value="Unassembled WGS sequence"/>
</dbReference>